<dbReference type="Proteomes" id="UP000693899">
    <property type="component" value="Segment"/>
</dbReference>
<accession>A0A8E4UXT9</accession>
<dbReference type="EMBL" id="MT732450">
    <property type="protein sequence ID" value="QQO97241.1"/>
    <property type="molecule type" value="Genomic_DNA"/>
</dbReference>
<evidence type="ECO:0000313" key="2">
    <source>
        <dbReference type="Proteomes" id="UP000693899"/>
    </source>
</evidence>
<sequence>MSKLVHCNKELDTTKEHELTFPKGASIRVDFVDGRQDIFRDITEVHWNYVRTLSTDTPRVALESDIRKCGFTYSIDAIATLTVFPTLTKDDTIRLNLLLSLKERIQGSHVEHSLNIIDSQIEDLINPGV</sequence>
<organism evidence="1 2">
    <name type="scientific">Maribacter phage Colly_1</name>
    <dbReference type="NCBI Taxonomy" id="2745691"/>
    <lineage>
        <taxon>Viruses</taxon>
        <taxon>Duplodnaviria</taxon>
        <taxon>Heunggongvirae</taxon>
        <taxon>Uroviricota</taxon>
        <taxon>Caudoviricetes</taxon>
        <taxon>Molycolviridae</taxon>
        <taxon>Mollyvirus</taxon>
        <taxon>Mollyvirus colly</taxon>
    </lineage>
</organism>
<evidence type="ECO:0000313" key="1">
    <source>
        <dbReference type="EMBL" id="QQO97241.1"/>
    </source>
</evidence>
<gene>
    <name evidence="1" type="ORF">Colly1_140</name>
</gene>
<keyword evidence="2" id="KW-1185">Reference proteome</keyword>
<proteinExistence type="predicted"/>
<protein>
    <submittedName>
        <fullName evidence="1">Uncharacterized protein</fullName>
    </submittedName>
</protein>
<reference evidence="1" key="1">
    <citation type="submission" date="2020-07" db="EMBL/GenBank/DDBJ databases">
        <title>Highly diverse flavobacterial phages as mortality factor during North Sea spring blooms.</title>
        <authorList>
            <person name="Bartlau N."/>
            <person name="Wichels A."/>
            <person name="Krohne G."/>
            <person name="Adriaenssens E.M."/>
            <person name="Heins A."/>
            <person name="Fuchs B.M."/>
            <person name="Amann R."/>
            <person name="Moraru C."/>
        </authorList>
    </citation>
    <scope>NUCLEOTIDE SEQUENCE</scope>
</reference>
<name>A0A8E4UXT9_9CAUD</name>